<keyword evidence="15" id="KW-1185">Reference proteome</keyword>
<evidence type="ECO:0000256" key="3">
    <source>
        <dbReference type="ARBA" id="ARBA00022538"/>
    </source>
</evidence>
<dbReference type="RefSeq" id="WP_072865694.1">
    <property type="nucleotide sequence ID" value="NZ_FQUI01000039.1"/>
</dbReference>
<dbReference type="InterPro" id="IPR003148">
    <property type="entry name" value="RCK_N"/>
</dbReference>
<keyword evidence="3" id="KW-0633">Potassium transport</keyword>
<dbReference type="Proteomes" id="UP000184334">
    <property type="component" value="Unassembled WGS sequence"/>
</dbReference>
<keyword evidence="4 12" id="KW-0812">Transmembrane</keyword>
<dbReference type="AlphaFoldDB" id="A0A1M4Z8J4"/>
<dbReference type="EMBL" id="FQUI01000039">
    <property type="protein sequence ID" value="SHF14340.1"/>
    <property type="molecule type" value="Genomic_DNA"/>
</dbReference>
<dbReference type="SUPFAM" id="SSF51735">
    <property type="entry name" value="NAD(P)-binding Rossmann-fold domains"/>
    <property type="match status" value="1"/>
</dbReference>
<evidence type="ECO:0000313" key="14">
    <source>
        <dbReference type="EMBL" id="SHF14340.1"/>
    </source>
</evidence>
<dbReference type="Gene3D" id="3.40.50.720">
    <property type="entry name" value="NAD(P)-binding Rossmann-like Domain"/>
    <property type="match status" value="1"/>
</dbReference>
<gene>
    <name evidence="14" type="ORF">SAMN02745164_01870</name>
</gene>
<proteinExistence type="predicted"/>
<keyword evidence="2" id="KW-0813">Transport</keyword>
<evidence type="ECO:0000256" key="6">
    <source>
        <dbReference type="ARBA" id="ARBA00022958"/>
    </source>
</evidence>
<dbReference type="PROSITE" id="PS51201">
    <property type="entry name" value="RCK_N"/>
    <property type="match status" value="1"/>
</dbReference>
<dbReference type="Pfam" id="PF07885">
    <property type="entry name" value="Ion_trans_2"/>
    <property type="match status" value="1"/>
</dbReference>
<feature type="transmembrane region" description="Helical" evidence="12">
    <location>
        <begin position="73"/>
        <end position="98"/>
    </location>
</feature>
<evidence type="ECO:0000256" key="9">
    <source>
        <dbReference type="ARBA" id="ARBA00023136"/>
    </source>
</evidence>
<dbReference type="GO" id="GO:0005267">
    <property type="term" value="F:potassium channel activity"/>
    <property type="evidence" value="ECO:0007669"/>
    <property type="project" value="UniProtKB-KW"/>
</dbReference>
<protein>
    <submittedName>
        <fullName evidence="14">Voltage-gated potassium channel</fullName>
    </submittedName>
</protein>
<dbReference type="OrthoDB" id="9785285at2"/>
<dbReference type="InterPro" id="IPR013099">
    <property type="entry name" value="K_chnl_dom"/>
</dbReference>
<dbReference type="InterPro" id="IPR036291">
    <property type="entry name" value="NAD(P)-bd_dom_sf"/>
</dbReference>
<dbReference type="Gene3D" id="1.10.287.70">
    <property type="match status" value="1"/>
</dbReference>
<evidence type="ECO:0000256" key="4">
    <source>
        <dbReference type="ARBA" id="ARBA00022692"/>
    </source>
</evidence>
<keyword evidence="6" id="KW-0630">Potassium</keyword>
<sequence>MKIRFKNILRDPANRLLVLILFFITFIGFLLYIVEFGKNPEIQSLFDAFWWLIVTIATVGYGDIVPKTFLGKIIGIIIIMSGVTLFSLISGSIASLLVEWRIKERKGLGKVKFKNHLVILGWNNHLEKTLEAMGKFIKIDDYYIVLVNQAEEEDYENFKSKFPNLNIKFIHGDFTKENVLKRANISYAAYIIILSDTYGGRSLEECDERTLISILLIRTLNNNAKIFAEVIKEEKAKYILRAGADDVILGNEFNSILLSSALLSPAYHMLLREIASLDKMRVKLIPLPKNFIGKTFIELFNYFKRTSSSIVIGLVSMRKEFTIDDFLSSDSAIDNFIRQKFEEAEEDFFEEEKKDDYDLNLNPKDDYVISENDKYIFIIE</sequence>
<keyword evidence="8" id="KW-0406">Ion transport</keyword>
<keyword evidence="7 12" id="KW-1133">Transmembrane helix</keyword>
<keyword evidence="10 14" id="KW-0407">Ion channel</keyword>
<keyword evidence="9 12" id="KW-0472">Membrane</keyword>
<comment type="caution">
    <text evidence="14">The sequence shown here is derived from an EMBL/GenBank/DDBJ whole genome shotgun (WGS) entry which is preliminary data.</text>
</comment>
<dbReference type="PANTHER" id="PTHR10027:SF10">
    <property type="entry name" value="SLOWPOKE 2, ISOFORM D"/>
    <property type="match status" value="1"/>
</dbReference>
<evidence type="ECO:0000256" key="7">
    <source>
        <dbReference type="ARBA" id="ARBA00022989"/>
    </source>
</evidence>
<accession>A0A1M4Z8J4</accession>
<dbReference type="InterPro" id="IPR047871">
    <property type="entry name" value="K_chnl_Slo-like"/>
</dbReference>
<feature type="domain" description="RCK N-terminal" evidence="13">
    <location>
        <begin position="114"/>
        <end position="249"/>
    </location>
</feature>
<comment type="subcellular location">
    <subcellularLocation>
        <location evidence="1">Cell membrane</location>
        <topology evidence="1">Multi-pass membrane protein</topology>
    </subcellularLocation>
</comment>
<dbReference type="GO" id="GO:0005886">
    <property type="term" value="C:plasma membrane"/>
    <property type="evidence" value="ECO:0007669"/>
    <property type="project" value="UniProtKB-SubCell"/>
</dbReference>
<name>A0A1M4Z8J4_MARH1</name>
<organism evidence="14 15">
    <name type="scientific">Marinitoga hydrogenitolerans (strain DSM 16785 / JCM 12826 / AT1271)</name>
    <dbReference type="NCBI Taxonomy" id="1122195"/>
    <lineage>
        <taxon>Bacteria</taxon>
        <taxon>Thermotogati</taxon>
        <taxon>Thermotogota</taxon>
        <taxon>Thermotogae</taxon>
        <taxon>Petrotogales</taxon>
        <taxon>Petrotogaceae</taxon>
        <taxon>Marinitoga</taxon>
    </lineage>
</organism>
<evidence type="ECO:0000259" key="13">
    <source>
        <dbReference type="PROSITE" id="PS51201"/>
    </source>
</evidence>
<evidence type="ECO:0000256" key="8">
    <source>
        <dbReference type="ARBA" id="ARBA00023065"/>
    </source>
</evidence>
<dbReference type="PANTHER" id="PTHR10027">
    <property type="entry name" value="CALCIUM-ACTIVATED POTASSIUM CHANNEL ALPHA CHAIN"/>
    <property type="match status" value="1"/>
</dbReference>
<evidence type="ECO:0000256" key="5">
    <source>
        <dbReference type="ARBA" id="ARBA00022826"/>
    </source>
</evidence>
<feature type="transmembrane region" description="Helical" evidence="12">
    <location>
        <begin position="16"/>
        <end position="33"/>
    </location>
</feature>
<feature type="transmembrane region" description="Helical" evidence="12">
    <location>
        <begin position="45"/>
        <end position="61"/>
    </location>
</feature>
<evidence type="ECO:0000256" key="10">
    <source>
        <dbReference type="ARBA" id="ARBA00023303"/>
    </source>
</evidence>
<comment type="catalytic activity">
    <reaction evidence="11">
        <text>K(+)(in) = K(+)(out)</text>
        <dbReference type="Rhea" id="RHEA:29463"/>
        <dbReference type="ChEBI" id="CHEBI:29103"/>
    </reaction>
</comment>
<keyword evidence="5" id="KW-0631">Potassium channel</keyword>
<dbReference type="PRINTS" id="PR00169">
    <property type="entry name" value="KCHANNEL"/>
</dbReference>
<evidence type="ECO:0000256" key="1">
    <source>
        <dbReference type="ARBA" id="ARBA00004651"/>
    </source>
</evidence>
<evidence type="ECO:0000256" key="11">
    <source>
        <dbReference type="ARBA" id="ARBA00034430"/>
    </source>
</evidence>
<evidence type="ECO:0000256" key="2">
    <source>
        <dbReference type="ARBA" id="ARBA00022448"/>
    </source>
</evidence>
<evidence type="ECO:0000256" key="12">
    <source>
        <dbReference type="SAM" id="Phobius"/>
    </source>
</evidence>
<reference evidence="14" key="1">
    <citation type="submission" date="2016-11" db="EMBL/GenBank/DDBJ databases">
        <authorList>
            <person name="Varghese N."/>
            <person name="Submissions S."/>
        </authorList>
    </citation>
    <scope>NUCLEOTIDE SEQUENCE [LARGE SCALE GENOMIC DNA]</scope>
    <source>
        <strain evidence="14">DSM 16785</strain>
    </source>
</reference>
<dbReference type="STRING" id="1122195.SAMN02745164_01870"/>
<dbReference type="SUPFAM" id="SSF81324">
    <property type="entry name" value="Voltage-gated potassium channels"/>
    <property type="match status" value="1"/>
</dbReference>
<evidence type="ECO:0000313" key="15">
    <source>
        <dbReference type="Proteomes" id="UP000184334"/>
    </source>
</evidence>
<dbReference type="Pfam" id="PF02254">
    <property type="entry name" value="TrkA_N"/>
    <property type="match status" value="1"/>
</dbReference>